<dbReference type="CDD" id="cd11340">
    <property type="entry name" value="AmyAc_bac_CMD_like_3"/>
    <property type="match status" value="1"/>
</dbReference>
<comment type="caution">
    <text evidence="5">The sequence shown here is derived from an EMBL/GenBank/DDBJ whole genome shotgun (WGS) entry which is preliminary data.</text>
</comment>
<dbReference type="SUPFAM" id="SSF51445">
    <property type="entry name" value="(Trans)glycosidases"/>
    <property type="match status" value="1"/>
</dbReference>
<evidence type="ECO:0000313" key="6">
    <source>
        <dbReference type="Proteomes" id="UP000294830"/>
    </source>
</evidence>
<gene>
    <name evidence="5" type="ORF">CLV25_11597</name>
</gene>
<protein>
    <submittedName>
        <fullName evidence="5">Glycosidase</fullName>
    </submittedName>
</protein>
<dbReference type="Pfam" id="PF09087">
    <property type="entry name" value="Cyc-maltodext_N"/>
    <property type="match status" value="1"/>
</dbReference>
<dbReference type="Gene3D" id="2.60.40.1180">
    <property type="entry name" value="Golgi alpha-mannosidase II"/>
    <property type="match status" value="1"/>
</dbReference>
<keyword evidence="2 5" id="KW-0326">Glycosidase</keyword>
<dbReference type="SUPFAM" id="SSF81296">
    <property type="entry name" value="E set domains"/>
    <property type="match status" value="1"/>
</dbReference>
<dbReference type="InterPro" id="IPR014756">
    <property type="entry name" value="Ig_E-set"/>
</dbReference>
<dbReference type="InterPro" id="IPR006047">
    <property type="entry name" value="GH13_cat_dom"/>
</dbReference>
<dbReference type="InterPro" id="IPR013783">
    <property type="entry name" value="Ig-like_fold"/>
</dbReference>
<dbReference type="Pfam" id="PF10438">
    <property type="entry name" value="Cyc-maltodext_C"/>
    <property type="match status" value="1"/>
</dbReference>
<accession>A0A4R2E7W0</accession>
<dbReference type="EMBL" id="SLWB01000015">
    <property type="protein sequence ID" value="TCN63747.1"/>
    <property type="molecule type" value="Genomic_DNA"/>
</dbReference>
<evidence type="ECO:0000256" key="3">
    <source>
        <dbReference type="SAM" id="SignalP"/>
    </source>
</evidence>
<evidence type="ECO:0000259" key="4">
    <source>
        <dbReference type="SMART" id="SM00642"/>
    </source>
</evidence>
<feature type="domain" description="Glycosyl hydrolase family 13 catalytic" evidence="4">
    <location>
        <begin position="130"/>
        <end position="526"/>
    </location>
</feature>
<evidence type="ECO:0000256" key="1">
    <source>
        <dbReference type="ARBA" id="ARBA00022801"/>
    </source>
</evidence>
<dbReference type="SMART" id="SM00642">
    <property type="entry name" value="Aamy"/>
    <property type="match status" value="1"/>
</dbReference>
<organism evidence="5 6">
    <name type="scientific">Acetobacteroides hydrogenigenes</name>
    <dbReference type="NCBI Taxonomy" id="979970"/>
    <lineage>
        <taxon>Bacteria</taxon>
        <taxon>Pseudomonadati</taxon>
        <taxon>Bacteroidota</taxon>
        <taxon>Bacteroidia</taxon>
        <taxon>Bacteroidales</taxon>
        <taxon>Rikenellaceae</taxon>
        <taxon>Acetobacteroides</taxon>
    </lineage>
</organism>
<dbReference type="GO" id="GO:0005975">
    <property type="term" value="P:carbohydrate metabolic process"/>
    <property type="evidence" value="ECO:0007669"/>
    <property type="project" value="InterPro"/>
</dbReference>
<dbReference type="Proteomes" id="UP000294830">
    <property type="component" value="Unassembled WGS sequence"/>
</dbReference>
<dbReference type="PANTHER" id="PTHR10357:SF210">
    <property type="entry name" value="MALTODEXTRIN GLUCOSIDASE"/>
    <property type="match status" value="1"/>
</dbReference>
<dbReference type="OrthoDB" id="9805159at2"/>
<dbReference type="GO" id="GO:0016798">
    <property type="term" value="F:hydrolase activity, acting on glycosyl bonds"/>
    <property type="evidence" value="ECO:0007669"/>
    <property type="project" value="UniProtKB-KW"/>
</dbReference>
<keyword evidence="1" id="KW-0378">Hydrolase</keyword>
<dbReference type="Gene3D" id="2.60.40.10">
    <property type="entry name" value="Immunoglobulins"/>
    <property type="match status" value="1"/>
</dbReference>
<dbReference type="PANTHER" id="PTHR10357">
    <property type="entry name" value="ALPHA-AMYLASE FAMILY MEMBER"/>
    <property type="match status" value="1"/>
</dbReference>
<feature type="signal peptide" evidence="3">
    <location>
        <begin position="1"/>
        <end position="22"/>
    </location>
</feature>
<dbReference type="InterPro" id="IPR015171">
    <property type="entry name" value="Cyc-maltodext_N"/>
</dbReference>
<dbReference type="SUPFAM" id="SSF51011">
    <property type="entry name" value="Glycosyl hydrolase domain"/>
    <property type="match status" value="1"/>
</dbReference>
<dbReference type="Pfam" id="PF00128">
    <property type="entry name" value="Alpha-amylase"/>
    <property type="match status" value="1"/>
</dbReference>
<dbReference type="Gene3D" id="3.20.20.80">
    <property type="entry name" value="Glycosidases"/>
    <property type="match status" value="1"/>
</dbReference>
<reference evidence="5 6" key="1">
    <citation type="submission" date="2019-03" db="EMBL/GenBank/DDBJ databases">
        <title>Genomic Encyclopedia of Archaeal and Bacterial Type Strains, Phase II (KMG-II): from individual species to whole genera.</title>
        <authorList>
            <person name="Goeker M."/>
        </authorList>
    </citation>
    <scope>NUCLEOTIDE SEQUENCE [LARGE SCALE GENOMIC DNA]</scope>
    <source>
        <strain evidence="5 6">RL-C</strain>
    </source>
</reference>
<dbReference type="RefSeq" id="WP_131840181.1">
    <property type="nucleotide sequence ID" value="NZ_SLWB01000015.1"/>
</dbReference>
<keyword evidence="3" id="KW-0732">Signal</keyword>
<name>A0A4R2E7W0_9BACT</name>
<evidence type="ECO:0000256" key="2">
    <source>
        <dbReference type="ARBA" id="ARBA00023295"/>
    </source>
</evidence>
<dbReference type="InterPro" id="IPR017853">
    <property type="entry name" value="GH"/>
</dbReference>
<dbReference type="InterPro" id="IPR013780">
    <property type="entry name" value="Glyco_hydro_b"/>
</dbReference>
<evidence type="ECO:0000313" key="5">
    <source>
        <dbReference type="EMBL" id="TCN63747.1"/>
    </source>
</evidence>
<feature type="chain" id="PRO_5020523766" evidence="3">
    <location>
        <begin position="23"/>
        <end position="614"/>
    </location>
</feature>
<sequence>MRHLKISFLAALLLLLFSGAYAQVERIDPPYWWVGMKNGNLQLLVKGKGIASLEPRIVQAGITLEKVSRFENANYLALDVAIEPEMKATTFNIEFFKNGKKAFVKPYALKERVNDPKAHQGFSSKDVVYLVMPDRFSNGDPTNDNIKGMEQMDRKALFGRHGGDIQGLINHIDYFKNLGITSVWLNPVQENDQPVQSYHGYAITDLYRIDRRFGSNELYFDFVRKMHDKGLKVIMDMVFNHVGTNTYFVKDLPSKDWLNYPDTKERSNFRGEVISDPNASKADREKMSNGWFDSSMADLNQNNPFVYRYLVQNSIWWIEAAGLDGIRMDTYPYPDKNAMASWIPEVMNEYPNFNIVGECWLQTVPATAYWQKGGFNRDGYQSPLRSITDFPLFNALVPAFKEKTGWSEGLSRLYYVLTQDNMYGSPNELLVFPENHDVTRLYTALGNNFESWKQAIAFILTTRGIPQIYYGTEYLDHNNEGGEHGYLRKDFPGGWAGDTVNVATGKGLSDKQTEAFRYISTILNWRKTSEVVTKGKLTQFIPEGDTYTYFKTYNGKAVMVVLNNGEGRKLELTRFNEILKDFKKGRDVATGDTYSFENGFIDLKSRNALILDLE</sequence>
<keyword evidence="6" id="KW-1185">Reference proteome</keyword>
<dbReference type="InterPro" id="IPR019492">
    <property type="entry name" value="Cyclo-malto-dextrinase_C"/>
</dbReference>
<dbReference type="AlphaFoldDB" id="A0A4R2E7W0"/>
<proteinExistence type="predicted"/>